<dbReference type="Proteomes" id="UP001148838">
    <property type="component" value="Unassembled WGS sequence"/>
</dbReference>
<dbReference type="PANTHER" id="PTHR46060:SF1">
    <property type="entry name" value="MARINER MOS1 TRANSPOSASE-LIKE PROTEIN"/>
    <property type="match status" value="1"/>
</dbReference>
<protein>
    <submittedName>
        <fullName evidence="1">Uncharacterized protein</fullName>
    </submittedName>
</protein>
<organism evidence="1 2">
    <name type="scientific">Periplaneta americana</name>
    <name type="common">American cockroach</name>
    <name type="synonym">Blatta americana</name>
    <dbReference type="NCBI Taxonomy" id="6978"/>
    <lineage>
        <taxon>Eukaryota</taxon>
        <taxon>Metazoa</taxon>
        <taxon>Ecdysozoa</taxon>
        <taxon>Arthropoda</taxon>
        <taxon>Hexapoda</taxon>
        <taxon>Insecta</taxon>
        <taxon>Pterygota</taxon>
        <taxon>Neoptera</taxon>
        <taxon>Polyneoptera</taxon>
        <taxon>Dictyoptera</taxon>
        <taxon>Blattodea</taxon>
        <taxon>Blattoidea</taxon>
        <taxon>Blattidae</taxon>
        <taxon>Blattinae</taxon>
        <taxon>Periplaneta</taxon>
    </lineage>
</organism>
<keyword evidence="2" id="KW-1185">Reference proteome</keyword>
<evidence type="ECO:0000313" key="2">
    <source>
        <dbReference type="Proteomes" id="UP001148838"/>
    </source>
</evidence>
<dbReference type="InterPro" id="IPR052709">
    <property type="entry name" value="Transposase-MT_Hybrid"/>
</dbReference>
<evidence type="ECO:0000313" key="1">
    <source>
        <dbReference type="EMBL" id="KAJ4446670.1"/>
    </source>
</evidence>
<gene>
    <name evidence="1" type="ORF">ANN_13367</name>
</gene>
<dbReference type="PANTHER" id="PTHR46060">
    <property type="entry name" value="MARINER MOS1 TRANSPOSASE-LIKE PROTEIN"/>
    <property type="match status" value="1"/>
</dbReference>
<accession>A0ABQ8TMQ5</accession>
<dbReference type="EMBL" id="JAJSOF020000009">
    <property type="protein sequence ID" value="KAJ4446670.1"/>
    <property type="molecule type" value="Genomic_DNA"/>
</dbReference>
<dbReference type="Gene3D" id="3.30.420.10">
    <property type="entry name" value="Ribonuclease H-like superfamily/Ribonuclease H"/>
    <property type="match status" value="1"/>
</dbReference>
<dbReference type="InterPro" id="IPR036397">
    <property type="entry name" value="RNaseH_sf"/>
</dbReference>
<reference evidence="1 2" key="1">
    <citation type="journal article" date="2022" name="Allergy">
        <title>Genome assembly and annotation of Periplaneta americana reveal a comprehensive cockroach allergen profile.</title>
        <authorList>
            <person name="Wang L."/>
            <person name="Xiong Q."/>
            <person name="Saelim N."/>
            <person name="Wang L."/>
            <person name="Nong W."/>
            <person name="Wan A.T."/>
            <person name="Shi M."/>
            <person name="Liu X."/>
            <person name="Cao Q."/>
            <person name="Hui J.H.L."/>
            <person name="Sookrung N."/>
            <person name="Leung T.F."/>
            <person name="Tungtrongchitr A."/>
            <person name="Tsui S.K.W."/>
        </authorList>
    </citation>
    <scope>NUCLEOTIDE SEQUENCE [LARGE SCALE GENOMIC DNA]</scope>
    <source>
        <strain evidence="1">PWHHKU_190912</strain>
    </source>
</reference>
<sequence length="151" mass="17541">MAKVCETLDTTKYDHLSVTGSTWRIDIIAFKDSTRSEFIIDPTYFRNKRYGAEFVNAADSHSKSKEETALFGIRKNYKETDVSFISPDLTPSDYLLFPKMKNWIATQRFNDSEEFMDGVKIWLSTQAASFYEEGIHKLVLRYEKCLNLHGK</sequence>
<proteinExistence type="predicted"/>
<name>A0ABQ8TMQ5_PERAM</name>
<comment type="caution">
    <text evidence="1">The sequence shown here is derived from an EMBL/GenBank/DDBJ whole genome shotgun (WGS) entry which is preliminary data.</text>
</comment>